<feature type="chain" id="PRO_5011489678" evidence="8">
    <location>
        <begin position="25"/>
        <end position="422"/>
    </location>
</feature>
<keyword evidence="4" id="KW-0812">Transmembrane</keyword>
<evidence type="ECO:0000256" key="6">
    <source>
        <dbReference type="ARBA" id="ARBA00023136"/>
    </source>
</evidence>
<comment type="subcellular location">
    <subcellularLocation>
        <location evidence="1">Cell outer membrane</location>
        <topology evidence="1">Multi-pass membrane protein</topology>
    </subcellularLocation>
</comment>
<dbReference type="PANTHER" id="PTHR35093">
    <property type="entry name" value="OUTER MEMBRANE PROTEIN NMB0088-RELATED"/>
    <property type="match status" value="1"/>
</dbReference>
<dbReference type="Pfam" id="PF03349">
    <property type="entry name" value="Toluene_X"/>
    <property type="match status" value="1"/>
</dbReference>
<comment type="similarity">
    <text evidence="2">Belongs to the OmpP1/FadL family.</text>
</comment>
<feature type="signal peptide" evidence="8">
    <location>
        <begin position="1"/>
        <end position="24"/>
    </location>
</feature>
<dbReference type="EMBL" id="FNDS01000010">
    <property type="protein sequence ID" value="SDI48808.1"/>
    <property type="molecule type" value="Genomic_DNA"/>
</dbReference>
<evidence type="ECO:0000256" key="4">
    <source>
        <dbReference type="ARBA" id="ARBA00022692"/>
    </source>
</evidence>
<dbReference type="RefSeq" id="WP_090266163.1">
    <property type="nucleotide sequence ID" value="NZ_FNDS01000010.1"/>
</dbReference>
<accession>A0A1G8KZC1</accession>
<evidence type="ECO:0000313" key="10">
    <source>
        <dbReference type="Proteomes" id="UP000199636"/>
    </source>
</evidence>
<proteinExistence type="inferred from homology"/>
<keyword evidence="3" id="KW-1134">Transmembrane beta strand</keyword>
<keyword evidence="7" id="KW-0998">Cell outer membrane</keyword>
<evidence type="ECO:0000256" key="3">
    <source>
        <dbReference type="ARBA" id="ARBA00022452"/>
    </source>
</evidence>
<keyword evidence="6" id="KW-0472">Membrane</keyword>
<evidence type="ECO:0000313" key="9">
    <source>
        <dbReference type="EMBL" id="SDI48808.1"/>
    </source>
</evidence>
<dbReference type="AlphaFoldDB" id="A0A1G8KZC1"/>
<keyword evidence="5 8" id="KW-0732">Signal</keyword>
<dbReference type="InterPro" id="IPR005017">
    <property type="entry name" value="OMPP1/FadL/TodX"/>
</dbReference>
<dbReference type="GO" id="GO:0009279">
    <property type="term" value="C:cell outer membrane"/>
    <property type="evidence" value="ECO:0007669"/>
    <property type="project" value="UniProtKB-SubCell"/>
</dbReference>
<evidence type="ECO:0000256" key="2">
    <source>
        <dbReference type="ARBA" id="ARBA00008163"/>
    </source>
</evidence>
<name>A0A1G8KZC1_9PSED</name>
<gene>
    <name evidence="9" type="ORF">SAMN05216272_11054</name>
</gene>
<protein>
    <submittedName>
        <fullName evidence="9">Long-chain fatty acid transport protein</fullName>
    </submittedName>
</protein>
<evidence type="ECO:0000256" key="1">
    <source>
        <dbReference type="ARBA" id="ARBA00004571"/>
    </source>
</evidence>
<sequence>MQYQPRLLASLVALGSLASPAAHATNGYFFHGYGIKAQGQAGVSIAQPQDALAAANNPAGTAWIGDRLDVGATLFAPDRSAEIEGNGAGANGHYNGNAKNTFVIPEFGVSKQLNDKLGVGLAVYGNGGMNTDYRSNPYAAFGSKNSVGVDFTQVFITPSVAYKFTERQSFGIGLNVVYQRFAAKGLSAFANPMFSSDSAHLNDHGHDSSTGVGIRLGWQGQLTDDLTLGLTWASKIKAAKFDRYAGLFASGGSFDVPENYGAGLSYKLTPRLTLGADVQEIKYGHVRSVGNDFDVQSLFAGNRFGAKDGPGFGWRDITVYKFGASYALLPELTLRGGYSHAEQPIPGSQTFLNILAPGVIQDHASLGLTWSPSASSELNLAYTHGFKKTVDGNGSIPQAFGGGEANLKMSQDILGVGYAWKF</sequence>
<dbReference type="OrthoDB" id="19849at2"/>
<dbReference type="GO" id="GO:0015483">
    <property type="term" value="F:long-chain fatty acid transporting porin activity"/>
    <property type="evidence" value="ECO:0007669"/>
    <property type="project" value="TreeGrafter"/>
</dbReference>
<dbReference type="SUPFAM" id="SSF56935">
    <property type="entry name" value="Porins"/>
    <property type="match status" value="1"/>
</dbReference>
<evidence type="ECO:0000256" key="8">
    <source>
        <dbReference type="SAM" id="SignalP"/>
    </source>
</evidence>
<evidence type="ECO:0000256" key="5">
    <source>
        <dbReference type="ARBA" id="ARBA00022729"/>
    </source>
</evidence>
<dbReference type="PANTHER" id="PTHR35093:SF8">
    <property type="entry name" value="OUTER MEMBRANE PROTEIN NMB0088-RELATED"/>
    <property type="match status" value="1"/>
</dbReference>
<reference evidence="10" key="1">
    <citation type="submission" date="2016-10" db="EMBL/GenBank/DDBJ databases">
        <authorList>
            <person name="Varghese N."/>
            <person name="Submissions S."/>
        </authorList>
    </citation>
    <scope>NUCLEOTIDE SEQUENCE [LARGE SCALE GENOMIC DNA]</scope>
    <source>
        <strain evidence="10">CCM 7469</strain>
    </source>
</reference>
<dbReference type="Proteomes" id="UP000199636">
    <property type="component" value="Unassembled WGS sequence"/>
</dbReference>
<organism evidence="9 10">
    <name type="scientific">Pseudomonas panipatensis</name>
    <dbReference type="NCBI Taxonomy" id="428992"/>
    <lineage>
        <taxon>Bacteria</taxon>
        <taxon>Pseudomonadati</taxon>
        <taxon>Pseudomonadota</taxon>
        <taxon>Gammaproteobacteria</taxon>
        <taxon>Pseudomonadales</taxon>
        <taxon>Pseudomonadaceae</taxon>
        <taxon>Pseudomonas</taxon>
    </lineage>
</organism>
<keyword evidence="10" id="KW-1185">Reference proteome</keyword>
<dbReference type="Gene3D" id="2.40.160.60">
    <property type="entry name" value="Outer membrane protein transport protein (OMPP1/FadL/TodX)"/>
    <property type="match status" value="1"/>
</dbReference>
<evidence type="ECO:0000256" key="7">
    <source>
        <dbReference type="ARBA" id="ARBA00023237"/>
    </source>
</evidence>